<keyword evidence="4 9" id="KW-0863">Zinc-finger</keyword>
<evidence type="ECO:0000256" key="5">
    <source>
        <dbReference type="ARBA" id="ARBA00022833"/>
    </source>
</evidence>
<evidence type="ECO:0000256" key="7">
    <source>
        <dbReference type="ARBA" id="ARBA00023242"/>
    </source>
</evidence>
<evidence type="ECO:0000256" key="6">
    <source>
        <dbReference type="ARBA" id="ARBA00023125"/>
    </source>
</evidence>
<reference evidence="11 12" key="1">
    <citation type="submission" date="2024-08" db="EMBL/GenBank/DDBJ databases">
        <authorList>
            <person name="Will J Nash"/>
            <person name="Angela Man"/>
            <person name="Seanna McTaggart"/>
            <person name="Kendall Baker"/>
            <person name="Tom Barker"/>
            <person name="Leah Catchpole"/>
            <person name="Alex Durrant"/>
            <person name="Karim Gharbi"/>
            <person name="Naomi Irish"/>
            <person name="Gemy Kaithakottil"/>
            <person name="Debby Ku"/>
            <person name="Aaliyah Providence"/>
            <person name="Felix Shaw"/>
            <person name="David Swarbreck"/>
            <person name="Chris Watkins"/>
            <person name="Ann M. McCartney"/>
            <person name="Giulio Formenti"/>
            <person name="Alice Mouton"/>
            <person name="Noel Vella"/>
            <person name="Bjorn M von Reumont"/>
            <person name="Adriana Vella"/>
            <person name="Wilfried Haerty"/>
        </authorList>
    </citation>
    <scope>NUCLEOTIDE SEQUENCE [LARGE SCALE GENOMIC DNA]</scope>
</reference>
<keyword evidence="7" id="KW-0539">Nucleus</keyword>
<dbReference type="InterPro" id="IPR050527">
    <property type="entry name" value="Snail/Krueppel_Znf"/>
</dbReference>
<evidence type="ECO:0000256" key="8">
    <source>
        <dbReference type="ARBA" id="ARBA00037948"/>
    </source>
</evidence>
<evidence type="ECO:0000256" key="1">
    <source>
        <dbReference type="ARBA" id="ARBA00004123"/>
    </source>
</evidence>
<evidence type="ECO:0000256" key="4">
    <source>
        <dbReference type="ARBA" id="ARBA00022771"/>
    </source>
</evidence>
<dbReference type="PANTHER" id="PTHR24388:SF54">
    <property type="entry name" value="PROTEIN ESCARGOT"/>
    <property type="match status" value="1"/>
</dbReference>
<keyword evidence="3" id="KW-0677">Repeat</keyword>
<keyword evidence="12" id="KW-1185">Reference proteome</keyword>
<organism evidence="11 12">
    <name type="scientific">Xylocopa violacea</name>
    <name type="common">Violet carpenter bee</name>
    <name type="synonym">Apis violacea</name>
    <dbReference type="NCBI Taxonomy" id="135666"/>
    <lineage>
        <taxon>Eukaryota</taxon>
        <taxon>Metazoa</taxon>
        <taxon>Ecdysozoa</taxon>
        <taxon>Arthropoda</taxon>
        <taxon>Hexapoda</taxon>
        <taxon>Insecta</taxon>
        <taxon>Pterygota</taxon>
        <taxon>Neoptera</taxon>
        <taxon>Endopterygota</taxon>
        <taxon>Hymenoptera</taxon>
        <taxon>Apocrita</taxon>
        <taxon>Aculeata</taxon>
        <taxon>Apoidea</taxon>
        <taxon>Anthophila</taxon>
        <taxon>Apidae</taxon>
        <taxon>Xylocopa</taxon>
        <taxon>Xylocopa</taxon>
    </lineage>
</organism>
<evidence type="ECO:0000256" key="3">
    <source>
        <dbReference type="ARBA" id="ARBA00022737"/>
    </source>
</evidence>
<evidence type="ECO:0000313" key="12">
    <source>
        <dbReference type="Proteomes" id="UP001642520"/>
    </source>
</evidence>
<evidence type="ECO:0000313" key="11">
    <source>
        <dbReference type="EMBL" id="CAL7939880.1"/>
    </source>
</evidence>
<dbReference type="InterPro" id="IPR036236">
    <property type="entry name" value="Znf_C2H2_sf"/>
</dbReference>
<gene>
    <name evidence="11" type="ORF">XYLVIOL_LOCUS4185</name>
</gene>
<comment type="subcellular location">
    <subcellularLocation>
        <location evidence="1">Nucleus</location>
    </subcellularLocation>
</comment>
<dbReference type="InterPro" id="IPR013087">
    <property type="entry name" value="Znf_C2H2_type"/>
</dbReference>
<dbReference type="PANTHER" id="PTHR24388">
    <property type="entry name" value="ZINC FINGER PROTEIN"/>
    <property type="match status" value="1"/>
</dbReference>
<dbReference type="SMART" id="SM00355">
    <property type="entry name" value="ZnF_C2H2"/>
    <property type="match status" value="2"/>
</dbReference>
<comment type="caution">
    <text evidence="11">The sequence shown here is derived from an EMBL/GenBank/DDBJ whole genome shotgun (WGS) entry which is preliminary data.</text>
</comment>
<evidence type="ECO:0000256" key="9">
    <source>
        <dbReference type="PROSITE-ProRule" id="PRU00042"/>
    </source>
</evidence>
<dbReference type="Proteomes" id="UP001642520">
    <property type="component" value="Unassembled WGS sequence"/>
</dbReference>
<feature type="domain" description="C2H2-type" evidence="10">
    <location>
        <begin position="89"/>
        <end position="116"/>
    </location>
</feature>
<sequence>MVIERKHSPDASIERYYQYQTLYLRLMAKNQMAEDTVPRGEYADVRRQSGDCRDEIVLAEKTPENGFNETSLGFAGNQASTIVGDSSSYACSRCGNAYTRLHSLNRHIRFECGVEPRFECPVCHKKSKHKHNLLLHMRIHAHRKP</sequence>
<evidence type="ECO:0000256" key="2">
    <source>
        <dbReference type="ARBA" id="ARBA00022723"/>
    </source>
</evidence>
<dbReference type="PROSITE" id="PS50157">
    <property type="entry name" value="ZINC_FINGER_C2H2_2"/>
    <property type="match status" value="2"/>
</dbReference>
<name>A0ABP1NFT6_XYLVO</name>
<dbReference type="EMBL" id="CAXAJV020001290">
    <property type="protein sequence ID" value="CAL7939880.1"/>
    <property type="molecule type" value="Genomic_DNA"/>
</dbReference>
<dbReference type="Gene3D" id="3.30.160.60">
    <property type="entry name" value="Classic Zinc Finger"/>
    <property type="match status" value="1"/>
</dbReference>
<evidence type="ECO:0000259" key="10">
    <source>
        <dbReference type="PROSITE" id="PS50157"/>
    </source>
</evidence>
<accession>A0ABP1NFT6</accession>
<protein>
    <recommendedName>
        <fullName evidence="10">C2H2-type domain-containing protein</fullName>
    </recommendedName>
</protein>
<proteinExistence type="inferred from homology"/>
<keyword evidence="6" id="KW-0238">DNA-binding</keyword>
<keyword evidence="2" id="KW-0479">Metal-binding</keyword>
<keyword evidence="5" id="KW-0862">Zinc</keyword>
<comment type="similarity">
    <text evidence="8">Belongs to the snail C2H2-type zinc-finger protein family.</text>
</comment>
<feature type="domain" description="C2H2-type" evidence="10">
    <location>
        <begin position="118"/>
        <end position="145"/>
    </location>
</feature>
<dbReference type="SUPFAM" id="SSF57667">
    <property type="entry name" value="beta-beta-alpha zinc fingers"/>
    <property type="match status" value="1"/>
</dbReference>
<dbReference type="Pfam" id="PF00096">
    <property type="entry name" value="zf-C2H2"/>
    <property type="match status" value="2"/>
</dbReference>